<dbReference type="InterPro" id="IPR002110">
    <property type="entry name" value="Ankyrin_rpt"/>
</dbReference>
<dbReference type="InParanoid" id="A0A7M7LPA6"/>
<keyword evidence="9 13" id="KW-0472">Membrane</keyword>
<dbReference type="Proteomes" id="UP000007110">
    <property type="component" value="Unassembled WGS sequence"/>
</dbReference>
<evidence type="ECO:0000256" key="3">
    <source>
        <dbReference type="ARBA" id="ARBA00022606"/>
    </source>
</evidence>
<dbReference type="InterPro" id="IPR036770">
    <property type="entry name" value="Ankyrin_rpt-contain_sf"/>
</dbReference>
<dbReference type="OrthoDB" id="1661883at2759"/>
<dbReference type="PANTHER" id="PTHR47143:SF3">
    <property type="entry name" value="PWWP DOMAIN-CONTAINING PROTEIN"/>
    <property type="match status" value="1"/>
</dbReference>
<feature type="repeat" description="ANK" evidence="11">
    <location>
        <begin position="552"/>
        <end position="584"/>
    </location>
</feature>
<feature type="transmembrane region" description="Helical" evidence="13">
    <location>
        <begin position="1051"/>
        <end position="1074"/>
    </location>
</feature>
<feature type="transmembrane region" description="Helical" evidence="13">
    <location>
        <begin position="1176"/>
        <end position="1194"/>
    </location>
</feature>
<protein>
    <recommendedName>
        <fullName evidence="14">Ion transport domain-containing protein</fullName>
    </recommendedName>
</protein>
<feature type="repeat" description="ANK" evidence="11">
    <location>
        <begin position="653"/>
        <end position="685"/>
    </location>
</feature>
<evidence type="ECO:0000256" key="9">
    <source>
        <dbReference type="ARBA" id="ARBA00023136"/>
    </source>
</evidence>
<dbReference type="KEGG" id="spu:100890525"/>
<feature type="repeat" description="ANK" evidence="11">
    <location>
        <begin position="618"/>
        <end position="642"/>
    </location>
</feature>
<dbReference type="SUPFAM" id="SSF48403">
    <property type="entry name" value="Ankyrin repeat"/>
    <property type="match status" value="2"/>
</dbReference>
<dbReference type="PRINTS" id="PR01415">
    <property type="entry name" value="ANKYRIN"/>
</dbReference>
<sequence length="1383" mass="155871">MEKKHPRNDVSGKRRSDGMNISISSSDTDINVSDNRHLIYGDRNRGKSAIEVCTLQPSELISPAEYAEGSGDVVQDADVDDEDVSTDSTITSASGLQFKMARQDGKMNKHNEIPLNDFNSESSFQSPPEVESFTPKKRIRFKTDEPEVFYPPPAVGFKFKSHANQSTKRKAFLNKENKGSKSRFDPMKRNRMSIGFMGTLFEPDRENGQVNDGRDGSGVDVHDDGVDGHVDSAIVDEGKLPVKKPKPCTDRFLKNVKSKIQKTTKNNRLNRVYSPVLIMDLIDAVRNDDLDDLKNVLDQNSYFSLNKLDKKNLALLHHAAIYNRELIAREILRRGANVDVTELHVRATPLHAAARMNSVDVAQVLLARCADVNKRTTNGMTPLHISARRGHIAVTRILLRQGKADVCAYDKDCCTPLHLSAVKGSMGVCKLLVEHGADIRAKDDGCLTPLMKAVMNGHVDLIDLFLEKARNTDIPVSSYLMDEDNESNTLLHLAVLKRNTEVIQRLLDEGVDVNVRKKNGMTPIHIAAMNGATTTVTQLIENGADIEMQDNEGMTPLHRAAVYNRVESMAFLIHEGAVIDGVDDNGFTPLFCAAWKGHTSAGELLLTRGADVHVFDVRHKSPLHWAAEMDHLSFLQFLLRHGGYSLRNEADENDQTTLHYAAESGNVDMIKLLIKYEAEGDVRDVLCKTPVHIAAQAGFVDCVEQLLGHTPMLLNEDDCNGMTPLLTSCFYGRHEMVRKLLKMGADITNVNYENRTALMLAAMNDHVETMSILIENSCDIHAIDKERNNALHVCCDAGHIAAANLLIRAGADQSASNTAGFTPLELAIEKEQGEIAAAIIKSKDWRIAMQSRDELMISPMKALIEKLPDVAMLVMDRCVHKSNKNTQSSSNYVKYEYQYMDPGPDDQSTKVNDYRYFAVRTMCLYGREKLLAHELSQSILKRKWNRFGRLFYYLDLFFYVLFLVSMTVYTTTYPHWTDDYISTPQSASTIAPTGVSSTTKVTPGSPGSTSTTDPHDTCPYFNLTDNPFLEEHFYYYAPTDSFYFVDTTPVIISYIVLTYCFTVVIGELGEIYVVRLKYFMDVTNTIDWLNLVSAAVFVYPPGKVPCPYNWIAGVIAMFFSWIKFILYFKGFKTTGLYVLMFMETLSSLLKAMSVYIMFVVSFSVTFEICLRRVYRFSNVTSSFLTVITMMLGEFNKDDIFNEDLSLGPYGVEVYLLFVAFLFLMPMVLNNLTIGIAVGDIDEIQKKAFIKRYSIQADYVYHLEGKFPLWLQRYLYQPEFMLKVCKNRPNFLLWFFPKEDTAFIEEDSKSVPRTAEHVLDELQKHKSTMSSLKLMIKQHGDILRRIADKEGVLAKSQDFDTLDELYDDPPDDQDEGDNPSSSVV</sequence>
<feature type="repeat" description="ANK" evidence="11">
    <location>
        <begin position="378"/>
        <end position="402"/>
    </location>
</feature>
<dbReference type="PROSITE" id="PS50297">
    <property type="entry name" value="ANK_REP_REGION"/>
    <property type="match status" value="11"/>
</dbReference>
<evidence type="ECO:0000256" key="10">
    <source>
        <dbReference type="ARBA" id="ARBA00023303"/>
    </source>
</evidence>
<keyword evidence="16" id="KW-1185">Reference proteome</keyword>
<dbReference type="RefSeq" id="XP_003725987.2">
    <property type="nucleotide sequence ID" value="XM_003725939.3"/>
</dbReference>
<evidence type="ECO:0000256" key="4">
    <source>
        <dbReference type="ARBA" id="ARBA00022692"/>
    </source>
</evidence>
<dbReference type="SMART" id="SM00248">
    <property type="entry name" value="ANK"/>
    <property type="match status" value="16"/>
</dbReference>
<feature type="transmembrane region" description="Helical" evidence="13">
    <location>
        <begin position="1108"/>
        <end position="1128"/>
    </location>
</feature>
<feature type="repeat" description="ANK" evidence="11">
    <location>
        <begin position="412"/>
        <end position="444"/>
    </location>
</feature>
<comment type="subcellular location">
    <subcellularLocation>
        <location evidence="1">Membrane</location>
        <topology evidence="1">Multi-pass membrane protein</topology>
    </subcellularLocation>
</comment>
<keyword evidence="7 11" id="KW-0040">ANK repeat</keyword>
<feature type="repeat" description="ANK" evidence="11">
    <location>
        <begin position="786"/>
        <end position="818"/>
    </location>
</feature>
<evidence type="ECO:0000256" key="11">
    <source>
        <dbReference type="PROSITE-ProRule" id="PRU00023"/>
    </source>
</evidence>
<evidence type="ECO:0000259" key="14">
    <source>
        <dbReference type="Pfam" id="PF00520"/>
    </source>
</evidence>
<feature type="repeat" description="ANK" evidence="11">
    <location>
        <begin position="519"/>
        <end position="551"/>
    </location>
</feature>
<feature type="compositionally biased region" description="Acidic residues" evidence="12">
    <location>
        <begin position="1361"/>
        <end position="1376"/>
    </location>
</feature>
<dbReference type="Gene3D" id="1.25.40.20">
    <property type="entry name" value="Ankyrin repeat-containing domain"/>
    <property type="match status" value="5"/>
</dbReference>
<dbReference type="GO" id="GO:0022857">
    <property type="term" value="F:transmembrane transporter activity"/>
    <property type="evidence" value="ECO:0000318"/>
    <property type="project" value="GO_Central"/>
</dbReference>
<keyword evidence="10" id="KW-0407">Ion channel</keyword>
<proteinExistence type="predicted"/>
<dbReference type="GeneID" id="100890525"/>
<evidence type="ECO:0000313" key="16">
    <source>
        <dbReference type="Proteomes" id="UP000007110"/>
    </source>
</evidence>
<evidence type="ECO:0000256" key="12">
    <source>
        <dbReference type="SAM" id="MobiDB-lite"/>
    </source>
</evidence>
<organism evidence="15 16">
    <name type="scientific">Strongylocentrotus purpuratus</name>
    <name type="common">Purple sea urchin</name>
    <dbReference type="NCBI Taxonomy" id="7668"/>
    <lineage>
        <taxon>Eukaryota</taxon>
        <taxon>Metazoa</taxon>
        <taxon>Echinodermata</taxon>
        <taxon>Eleutherozoa</taxon>
        <taxon>Echinozoa</taxon>
        <taxon>Echinoidea</taxon>
        <taxon>Euechinoidea</taxon>
        <taxon>Echinacea</taxon>
        <taxon>Camarodonta</taxon>
        <taxon>Echinidea</taxon>
        <taxon>Strongylocentrotidae</taxon>
        <taxon>Strongylocentrotus</taxon>
    </lineage>
</organism>
<evidence type="ECO:0000256" key="8">
    <source>
        <dbReference type="ARBA" id="ARBA00023065"/>
    </source>
</evidence>
<feature type="transmembrane region" description="Helical" evidence="13">
    <location>
        <begin position="1148"/>
        <end position="1169"/>
    </location>
</feature>
<feature type="repeat" description="ANK" evidence="11">
    <location>
        <begin position="585"/>
        <end position="617"/>
    </location>
</feature>
<dbReference type="GO" id="GO:1902495">
    <property type="term" value="C:transmembrane transporter complex"/>
    <property type="evidence" value="ECO:0000318"/>
    <property type="project" value="GO_Central"/>
</dbReference>
<dbReference type="EnsemblMetazoa" id="XM_003725939">
    <property type="protein sequence ID" value="XP_003725987"/>
    <property type="gene ID" value="LOC100890525"/>
</dbReference>
<evidence type="ECO:0000256" key="5">
    <source>
        <dbReference type="ARBA" id="ARBA00022737"/>
    </source>
</evidence>
<reference evidence="16" key="1">
    <citation type="submission" date="2015-02" db="EMBL/GenBank/DDBJ databases">
        <title>Genome sequencing for Strongylocentrotus purpuratus.</title>
        <authorList>
            <person name="Murali S."/>
            <person name="Liu Y."/>
            <person name="Vee V."/>
            <person name="English A."/>
            <person name="Wang M."/>
            <person name="Skinner E."/>
            <person name="Han Y."/>
            <person name="Muzny D.M."/>
            <person name="Worley K.C."/>
            <person name="Gibbs R.A."/>
        </authorList>
    </citation>
    <scope>NUCLEOTIDE SEQUENCE</scope>
</reference>
<feature type="region of interest" description="Disordered" evidence="12">
    <location>
        <begin position="1361"/>
        <end position="1383"/>
    </location>
</feature>
<feature type="repeat" description="ANK" evidence="11">
    <location>
        <begin position="486"/>
        <end position="518"/>
    </location>
</feature>
<evidence type="ECO:0000256" key="13">
    <source>
        <dbReference type="SAM" id="Phobius"/>
    </source>
</evidence>
<keyword evidence="3" id="KW-0716">Sensory transduction</keyword>
<keyword evidence="4 13" id="KW-0812">Transmembrane</keyword>
<evidence type="ECO:0000256" key="6">
    <source>
        <dbReference type="ARBA" id="ARBA00022989"/>
    </source>
</evidence>
<feature type="transmembrane region" description="Helical" evidence="13">
    <location>
        <begin position="950"/>
        <end position="969"/>
    </location>
</feature>
<dbReference type="GO" id="GO:0034220">
    <property type="term" value="P:monoatomic ion transmembrane transport"/>
    <property type="evidence" value="ECO:0000318"/>
    <property type="project" value="GO_Central"/>
</dbReference>
<evidence type="ECO:0000256" key="7">
    <source>
        <dbReference type="ARBA" id="ARBA00023043"/>
    </source>
</evidence>
<feature type="region of interest" description="Disordered" evidence="12">
    <location>
        <begin position="992"/>
        <end position="1013"/>
    </location>
</feature>
<dbReference type="InterPro" id="IPR052076">
    <property type="entry name" value="TRP_cation_channel"/>
</dbReference>
<evidence type="ECO:0000313" key="15">
    <source>
        <dbReference type="EnsemblMetazoa" id="XP_003725987"/>
    </source>
</evidence>
<feature type="domain" description="Ion transport" evidence="14">
    <location>
        <begin position="1052"/>
        <end position="1247"/>
    </location>
</feature>
<dbReference type="PROSITE" id="PS50088">
    <property type="entry name" value="ANK_REPEAT"/>
    <property type="match status" value="12"/>
</dbReference>
<keyword evidence="5" id="KW-0677">Repeat</keyword>
<dbReference type="InterPro" id="IPR005821">
    <property type="entry name" value="Ion_trans_dom"/>
</dbReference>
<dbReference type="Pfam" id="PF00520">
    <property type="entry name" value="Ion_trans"/>
    <property type="match status" value="1"/>
</dbReference>
<reference evidence="15" key="2">
    <citation type="submission" date="2021-01" db="UniProtKB">
        <authorList>
            <consortium name="EnsemblMetazoa"/>
        </authorList>
    </citation>
    <scope>IDENTIFICATION</scope>
</reference>
<dbReference type="Pfam" id="PF00023">
    <property type="entry name" value="Ank"/>
    <property type="match status" value="1"/>
</dbReference>
<dbReference type="Gene3D" id="1.10.287.70">
    <property type="match status" value="1"/>
</dbReference>
<dbReference type="PANTHER" id="PTHR47143">
    <property type="entry name" value="TRANSIENT RECEPTOR POTENTIAL CATION CHANNEL PROTEIN PAINLESS"/>
    <property type="match status" value="1"/>
</dbReference>
<feature type="region of interest" description="Disordered" evidence="12">
    <location>
        <begin position="1"/>
        <end position="28"/>
    </location>
</feature>
<feature type="repeat" description="ANK" evidence="11">
    <location>
        <begin position="720"/>
        <end position="752"/>
    </location>
</feature>
<keyword evidence="6 13" id="KW-1133">Transmembrane helix</keyword>
<evidence type="ECO:0000256" key="1">
    <source>
        <dbReference type="ARBA" id="ARBA00004141"/>
    </source>
</evidence>
<dbReference type="Pfam" id="PF12796">
    <property type="entry name" value="Ank_2"/>
    <property type="match status" value="5"/>
</dbReference>
<accession>A0A7M7LPA6</accession>
<feature type="compositionally biased region" description="Low complexity" evidence="12">
    <location>
        <begin position="992"/>
        <end position="1012"/>
    </location>
</feature>
<keyword evidence="8" id="KW-0406">Ion transport</keyword>
<evidence type="ECO:0000256" key="2">
    <source>
        <dbReference type="ARBA" id="ARBA00022448"/>
    </source>
</evidence>
<feature type="repeat" description="ANK" evidence="11">
    <location>
        <begin position="345"/>
        <end position="377"/>
    </location>
</feature>
<feature type="compositionally biased region" description="Basic and acidic residues" evidence="12">
    <location>
        <begin position="1"/>
        <end position="17"/>
    </location>
</feature>
<feature type="transmembrane region" description="Helical" evidence="13">
    <location>
        <begin position="1214"/>
        <end position="1237"/>
    </location>
</feature>
<keyword evidence="2" id="KW-0813">Transport</keyword>
<dbReference type="GO" id="GO:0005216">
    <property type="term" value="F:monoatomic ion channel activity"/>
    <property type="evidence" value="ECO:0007669"/>
    <property type="project" value="InterPro"/>
</dbReference>
<name>A0A7M7LPA6_STRPU</name>
<dbReference type="OMA" id="MSVYIMF"/>
<feature type="repeat" description="ANK" evidence="11">
    <location>
        <begin position="753"/>
        <end position="785"/>
    </location>
</feature>